<accession>A0ABM8W024</accession>
<name>A0ABM8W024_GIGMA</name>
<feature type="coiled-coil region" evidence="1">
    <location>
        <begin position="136"/>
        <end position="193"/>
    </location>
</feature>
<sequence length="195" mass="23450">MPREETIKERIKVNRVIQLVEKELNDNIVMEEKNKENRIVVKEDLRMDIEENLEHLASQTSKLVLRDGSKNVQQKLYKKEWLNKSCINKLRKSSLRAEEYYKKGEILNQDQKANRVLIEREEQKWKSLYNNTHWQYQKEQYQTEELEKRINGKEKAVKGKSTNGDRNIKVNKEDNLESMLESLKEKIRTVEQRFA</sequence>
<keyword evidence="1" id="KW-0175">Coiled coil</keyword>
<evidence type="ECO:0000313" key="3">
    <source>
        <dbReference type="Proteomes" id="UP000789901"/>
    </source>
</evidence>
<comment type="caution">
    <text evidence="2">The sequence shown here is derived from an EMBL/GenBank/DDBJ whole genome shotgun (WGS) entry which is preliminary data.</text>
</comment>
<proteinExistence type="predicted"/>
<evidence type="ECO:0000313" key="2">
    <source>
        <dbReference type="EMBL" id="CAG8490357.1"/>
    </source>
</evidence>
<dbReference type="EMBL" id="CAJVQB010000456">
    <property type="protein sequence ID" value="CAG8490357.1"/>
    <property type="molecule type" value="Genomic_DNA"/>
</dbReference>
<protein>
    <submittedName>
        <fullName evidence="2">41621_t:CDS:1</fullName>
    </submittedName>
</protein>
<keyword evidence="3" id="KW-1185">Reference proteome</keyword>
<gene>
    <name evidence="2" type="ORF">GMARGA_LOCUS1689</name>
</gene>
<evidence type="ECO:0000256" key="1">
    <source>
        <dbReference type="SAM" id="Coils"/>
    </source>
</evidence>
<reference evidence="2 3" key="1">
    <citation type="submission" date="2021-06" db="EMBL/GenBank/DDBJ databases">
        <authorList>
            <person name="Kallberg Y."/>
            <person name="Tangrot J."/>
            <person name="Rosling A."/>
        </authorList>
    </citation>
    <scope>NUCLEOTIDE SEQUENCE [LARGE SCALE GENOMIC DNA]</scope>
    <source>
        <strain evidence="2 3">120-4 pot B 10/14</strain>
    </source>
</reference>
<organism evidence="2 3">
    <name type="scientific">Gigaspora margarita</name>
    <dbReference type="NCBI Taxonomy" id="4874"/>
    <lineage>
        <taxon>Eukaryota</taxon>
        <taxon>Fungi</taxon>
        <taxon>Fungi incertae sedis</taxon>
        <taxon>Mucoromycota</taxon>
        <taxon>Glomeromycotina</taxon>
        <taxon>Glomeromycetes</taxon>
        <taxon>Diversisporales</taxon>
        <taxon>Gigasporaceae</taxon>
        <taxon>Gigaspora</taxon>
    </lineage>
</organism>
<dbReference type="Proteomes" id="UP000789901">
    <property type="component" value="Unassembled WGS sequence"/>
</dbReference>